<dbReference type="InterPro" id="IPR036541">
    <property type="entry name" value="PLipase_A1_sf"/>
</dbReference>
<dbReference type="Gene3D" id="2.40.230.10">
    <property type="entry name" value="Phospholipase A1"/>
    <property type="match status" value="1"/>
</dbReference>
<dbReference type="Proteomes" id="UP000238949">
    <property type="component" value="Unassembled WGS sequence"/>
</dbReference>
<keyword evidence="3" id="KW-1185">Reference proteome</keyword>
<protein>
    <submittedName>
        <fullName evidence="2">Uncharacterized protein</fullName>
    </submittedName>
</protein>
<dbReference type="GO" id="GO:0004620">
    <property type="term" value="F:phospholipase activity"/>
    <property type="evidence" value="ECO:0007669"/>
    <property type="project" value="InterPro"/>
</dbReference>
<dbReference type="SUPFAM" id="SSF56931">
    <property type="entry name" value="Outer membrane phospholipase A (OMPLA)"/>
    <property type="match status" value="1"/>
</dbReference>
<dbReference type="GO" id="GO:0006629">
    <property type="term" value="P:lipid metabolic process"/>
    <property type="evidence" value="ECO:0007669"/>
    <property type="project" value="InterPro"/>
</dbReference>
<gene>
    <name evidence="2" type="ORF">C6Y40_11580</name>
</gene>
<evidence type="ECO:0000256" key="1">
    <source>
        <dbReference type="SAM" id="SignalP"/>
    </source>
</evidence>
<dbReference type="RefSeq" id="WP_105934726.1">
    <property type="nucleotide sequence ID" value="NZ_PVNP01000117.1"/>
</dbReference>
<proteinExistence type="predicted"/>
<evidence type="ECO:0000313" key="3">
    <source>
        <dbReference type="Proteomes" id="UP000238949"/>
    </source>
</evidence>
<comment type="caution">
    <text evidence="2">The sequence shown here is derived from an EMBL/GenBank/DDBJ whole genome shotgun (WGS) entry which is preliminary data.</text>
</comment>
<dbReference type="AlphaFoldDB" id="A0A2S9VAD6"/>
<sequence>MKILVLLCLLLPWLTLAATQSIEITDKIKRERTDNTDTKFISKFAQWGDNEVLARYTDTDGTRRHADVSLGFRYLMTNTPVPQGDEAEFAVAIAYQGEFDFFALTRNSSPVVTTRHNPSLFFSRMWDPVKTGLSSWFVSLEHESNGQVTDTLERLQSELSAFALDYEGDEEVSESDVFEMAQQTISRSNNFVAFGANYQLGIGSHEDCASRFNCISIFAKVRHQLDKEPEDQIWWREGETAELKDYVGTEVDINAPFLIGNVDTALRITYRTGQLMGGNPFKRNTFDLRYYVDVPVGRGIASLLNKPDLEFFAIPLVVRYHNGYLDELYNYSQRVSYLALGLHARY</sequence>
<dbReference type="OrthoDB" id="188433at2"/>
<feature type="signal peptide" evidence="1">
    <location>
        <begin position="1"/>
        <end position="17"/>
    </location>
</feature>
<name>A0A2S9VAD6_9ALTE</name>
<feature type="chain" id="PRO_5015461017" evidence="1">
    <location>
        <begin position="18"/>
        <end position="346"/>
    </location>
</feature>
<dbReference type="EMBL" id="PVNP01000117">
    <property type="protein sequence ID" value="PRO73441.1"/>
    <property type="molecule type" value="Genomic_DNA"/>
</dbReference>
<evidence type="ECO:0000313" key="2">
    <source>
        <dbReference type="EMBL" id="PRO73441.1"/>
    </source>
</evidence>
<keyword evidence="1" id="KW-0732">Signal</keyword>
<reference evidence="3" key="1">
    <citation type="journal article" date="2020" name="Int. J. Syst. Evol. Microbiol.">
        <title>Alteromonas alba sp. nov., a marine bacterium isolated from the seawater of the West Pacific Ocean.</title>
        <authorList>
            <person name="Sun C."/>
            <person name="Wu Y.-H."/>
            <person name="Xamxidin M."/>
            <person name="Cheng H."/>
            <person name="Xu X.-W."/>
        </authorList>
    </citation>
    <scope>NUCLEOTIDE SEQUENCE [LARGE SCALE GENOMIC DNA]</scope>
    <source>
        <strain evidence="3">190</strain>
    </source>
</reference>
<dbReference type="GO" id="GO:0016020">
    <property type="term" value="C:membrane"/>
    <property type="evidence" value="ECO:0007669"/>
    <property type="project" value="InterPro"/>
</dbReference>
<organism evidence="2 3">
    <name type="scientific">Alteromonas alba</name>
    <dbReference type="NCBI Taxonomy" id="2079529"/>
    <lineage>
        <taxon>Bacteria</taxon>
        <taxon>Pseudomonadati</taxon>
        <taxon>Pseudomonadota</taxon>
        <taxon>Gammaproteobacteria</taxon>
        <taxon>Alteromonadales</taxon>
        <taxon>Alteromonadaceae</taxon>
        <taxon>Alteromonas/Salinimonas group</taxon>
        <taxon>Alteromonas</taxon>
    </lineage>
</organism>
<accession>A0A2S9VAD6</accession>